<evidence type="ECO:0000313" key="2">
    <source>
        <dbReference type="EMBL" id="KAL3290070.1"/>
    </source>
</evidence>
<dbReference type="AlphaFoldDB" id="A0ABD2PGJ9"/>
<proteinExistence type="predicted"/>
<dbReference type="Proteomes" id="UP001516400">
    <property type="component" value="Unassembled WGS sequence"/>
</dbReference>
<accession>A0ABD2PGJ9</accession>
<dbReference type="GO" id="GO:0005634">
    <property type="term" value="C:nucleus"/>
    <property type="evidence" value="ECO:0007669"/>
    <property type="project" value="UniProtKB-SubCell"/>
</dbReference>
<dbReference type="SUPFAM" id="SSF46689">
    <property type="entry name" value="Homeodomain-like"/>
    <property type="match status" value="1"/>
</dbReference>
<comment type="caution">
    <text evidence="2">The sequence shown here is derived from an EMBL/GenBank/DDBJ whole genome shotgun (WGS) entry which is preliminary data.</text>
</comment>
<protein>
    <recommendedName>
        <fullName evidence="4">HTH psq-type domain-containing protein</fullName>
    </recommendedName>
</protein>
<name>A0ABD2PGJ9_9CUCU</name>
<organism evidence="2 3">
    <name type="scientific">Cryptolaemus montrouzieri</name>
    <dbReference type="NCBI Taxonomy" id="559131"/>
    <lineage>
        <taxon>Eukaryota</taxon>
        <taxon>Metazoa</taxon>
        <taxon>Ecdysozoa</taxon>
        <taxon>Arthropoda</taxon>
        <taxon>Hexapoda</taxon>
        <taxon>Insecta</taxon>
        <taxon>Pterygota</taxon>
        <taxon>Neoptera</taxon>
        <taxon>Endopterygota</taxon>
        <taxon>Coleoptera</taxon>
        <taxon>Polyphaga</taxon>
        <taxon>Cucujiformia</taxon>
        <taxon>Coccinelloidea</taxon>
        <taxon>Coccinellidae</taxon>
        <taxon>Scymninae</taxon>
        <taxon>Scymnini</taxon>
        <taxon>Cryptolaemus</taxon>
    </lineage>
</organism>
<dbReference type="Gene3D" id="1.10.10.60">
    <property type="entry name" value="Homeodomain-like"/>
    <property type="match status" value="1"/>
</dbReference>
<evidence type="ECO:0008006" key="4">
    <source>
        <dbReference type="Google" id="ProtNLM"/>
    </source>
</evidence>
<dbReference type="EMBL" id="JABFTP020000186">
    <property type="protein sequence ID" value="KAL3290070.1"/>
    <property type="molecule type" value="Genomic_DNA"/>
</dbReference>
<comment type="subcellular location">
    <subcellularLocation>
        <location evidence="1">Nucleus</location>
    </subcellularLocation>
</comment>
<evidence type="ECO:0000313" key="3">
    <source>
        <dbReference type="Proteomes" id="UP001516400"/>
    </source>
</evidence>
<evidence type="ECO:0000256" key="1">
    <source>
        <dbReference type="ARBA" id="ARBA00004123"/>
    </source>
</evidence>
<sequence>MNLFNLQHDNMPRNYKSTSNRQSWSPQAMNKAIEDVKEKKMGWLLASKTFKVPQATLRRHALDLNKIISSAAKGLGRFQLTFPLEIERQLVEHIKLLETRMFGLTRIMVQELAFELTEKNGFEDKSEAGQEWLDGFFPQPEPKLLMDPR</sequence>
<keyword evidence="3" id="KW-1185">Reference proteome</keyword>
<dbReference type="InterPro" id="IPR009057">
    <property type="entry name" value="Homeodomain-like_sf"/>
</dbReference>
<reference evidence="2 3" key="1">
    <citation type="journal article" date="2021" name="BMC Biol.">
        <title>Horizontally acquired antibacterial genes associated with adaptive radiation of ladybird beetles.</title>
        <authorList>
            <person name="Li H.S."/>
            <person name="Tang X.F."/>
            <person name="Huang Y.H."/>
            <person name="Xu Z.Y."/>
            <person name="Chen M.L."/>
            <person name="Du X.Y."/>
            <person name="Qiu B.Y."/>
            <person name="Chen P.T."/>
            <person name="Zhang W."/>
            <person name="Slipinski A."/>
            <person name="Escalona H.E."/>
            <person name="Waterhouse R.M."/>
            <person name="Zwick A."/>
            <person name="Pang H."/>
        </authorList>
    </citation>
    <scope>NUCLEOTIDE SEQUENCE [LARGE SCALE GENOMIC DNA]</scope>
    <source>
        <strain evidence="2">SYSU2018</strain>
    </source>
</reference>
<gene>
    <name evidence="2" type="ORF">HHI36_023439</name>
</gene>